<protein>
    <submittedName>
        <fullName evidence="1">Uncharacterized protein</fullName>
    </submittedName>
</protein>
<reference evidence="1 2" key="1">
    <citation type="submission" date="2019-02" db="EMBL/GenBank/DDBJ databases">
        <title>Planctomycetal bacteria perform biofilm scaping via a novel small molecule.</title>
        <authorList>
            <person name="Jeske O."/>
            <person name="Boedeker C."/>
            <person name="Wiegand S."/>
            <person name="Breitling P."/>
            <person name="Kallscheuer N."/>
            <person name="Jogler M."/>
            <person name="Rohde M."/>
            <person name="Petersen J."/>
            <person name="Medema M.H."/>
            <person name="Surup F."/>
            <person name="Jogler C."/>
        </authorList>
    </citation>
    <scope>NUCLEOTIDE SEQUENCE [LARGE SCALE GENOMIC DNA]</scope>
    <source>
        <strain evidence="1 2">Mal15</strain>
    </source>
</reference>
<dbReference type="Proteomes" id="UP000321353">
    <property type="component" value="Chromosome"/>
</dbReference>
<dbReference type="KEGG" id="smam:Mal15_20380"/>
<organism evidence="1 2">
    <name type="scientific">Stieleria maiorica</name>
    <dbReference type="NCBI Taxonomy" id="2795974"/>
    <lineage>
        <taxon>Bacteria</taxon>
        <taxon>Pseudomonadati</taxon>
        <taxon>Planctomycetota</taxon>
        <taxon>Planctomycetia</taxon>
        <taxon>Pirellulales</taxon>
        <taxon>Pirellulaceae</taxon>
        <taxon>Stieleria</taxon>
    </lineage>
</organism>
<dbReference type="EMBL" id="CP036264">
    <property type="protein sequence ID" value="QEF97992.1"/>
    <property type="molecule type" value="Genomic_DNA"/>
</dbReference>
<accession>A0A5B9M9V5</accession>
<proteinExistence type="predicted"/>
<evidence type="ECO:0000313" key="2">
    <source>
        <dbReference type="Proteomes" id="UP000321353"/>
    </source>
</evidence>
<dbReference type="AlphaFoldDB" id="A0A5B9M9V5"/>
<gene>
    <name evidence="1" type="ORF">Mal15_20380</name>
</gene>
<evidence type="ECO:0000313" key="1">
    <source>
        <dbReference type="EMBL" id="QEF97992.1"/>
    </source>
</evidence>
<keyword evidence="2" id="KW-1185">Reference proteome</keyword>
<sequence>MAALADPWAFVMPPSWISLRRDTRGDVTFNSREQFGSRYSVPIFAALHPFVGSIILGPNQAMTDTFQIVLTRERDEAIRCGEVPAIFRRMNALRLHAILRCKNLFTHPNANLKAIADHFLQCGRVSWSVALLGG</sequence>
<name>A0A5B9M9V5_9BACT</name>